<feature type="domain" description="Carboxymuconolactone decarboxylase-like" evidence="1">
    <location>
        <begin position="30"/>
        <end position="109"/>
    </location>
</feature>
<dbReference type="PANTHER" id="PTHR34846:SF10">
    <property type="entry name" value="CYTOPLASMIC PROTEIN"/>
    <property type="match status" value="1"/>
</dbReference>
<dbReference type="NCBIfam" id="TIGR00778">
    <property type="entry name" value="ahpD_dom"/>
    <property type="match status" value="1"/>
</dbReference>
<evidence type="ECO:0000313" key="3">
    <source>
        <dbReference type="Proteomes" id="UP000638313"/>
    </source>
</evidence>
<dbReference type="EMBL" id="BNBD01000005">
    <property type="protein sequence ID" value="GHF47968.1"/>
    <property type="molecule type" value="Genomic_DNA"/>
</dbReference>
<dbReference type="Gene3D" id="1.20.1290.10">
    <property type="entry name" value="AhpD-like"/>
    <property type="match status" value="1"/>
</dbReference>
<evidence type="ECO:0000313" key="2">
    <source>
        <dbReference type="EMBL" id="GHF47968.1"/>
    </source>
</evidence>
<protein>
    <submittedName>
        <fullName evidence="2">Alkyl hydroperoxide reductase AhpD</fullName>
    </submittedName>
</protein>
<dbReference type="PANTHER" id="PTHR34846">
    <property type="entry name" value="4-CARBOXYMUCONOLACTONE DECARBOXYLASE FAMILY PROTEIN (AFU_ORTHOLOGUE AFUA_6G11590)"/>
    <property type="match status" value="1"/>
</dbReference>
<name>A0A919B2X6_9ACTN</name>
<proteinExistence type="predicted"/>
<gene>
    <name evidence="2" type="ORF">GCM10010218_31770</name>
</gene>
<evidence type="ECO:0000259" key="1">
    <source>
        <dbReference type="Pfam" id="PF02627"/>
    </source>
</evidence>
<organism evidence="2 3">
    <name type="scientific">Streptomyces mashuensis</name>
    <dbReference type="NCBI Taxonomy" id="33904"/>
    <lineage>
        <taxon>Bacteria</taxon>
        <taxon>Bacillati</taxon>
        <taxon>Actinomycetota</taxon>
        <taxon>Actinomycetes</taxon>
        <taxon>Kitasatosporales</taxon>
        <taxon>Streptomycetaceae</taxon>
        <taxon>Streptomyces</taxon>
    </lineage>
</organism>
<dbReference type="InterPro" id="IPR003779">
    <property type="entry name" value="CMD-like"/>
</dbReference>
<reference evidence="2" key="1">
    <citation type="journal article" date="2014" name="Int. J. Syst. Evol. Microbiol.">
        <title>Complete genome sequence of Corynebacterium casei LMG S-19264T (=DSM 44701T), isolated from a smear-ripened cheese.</title>
        <authorList>
            <consortium name="US DOE Joint Genome Institute (JGI-PGF)"/>
            <person name="Walter F."/>
            <person name="Albersmeier A."/>
            <person name="Kalinowski J."/>
            <person name="Ruckert C."/>
        </authorList>
    </citation>
    <scope>NUCLEOTIDE SEQUENCE</scope>
    <source>
        <strain evidence="2">JCM 4059</strain>
    </source>
</reference>
<dbReference type="AlphaFoldDB" id="A0A919B2X6"/>
<dbReference type="RefSeq" id="WP_190130196.1">
    <property type="nucleotide sequence ID" value="NZ_BNBD01000005.1"/>
</dbReference>
<sequence>MTTENSTATTAATAKPTHGRFNLAEAAPAVYKAMIGLEIASRQGMDPALLELVKIRVSQINHCAFCIDMHTKDARKAGESEDRIYLLNAWEEATGYYTEKERAALALAEAITVLTDGFVPDAVYERAARHFEEKELAQLIAAIIAINSWNRISVTTRAIPGSYQPQG</sequence>
<keyword evidence="3" id="KW-1185">Reference proteome</keyword>
<dbReference type="InterPro" id="IPR029032">
    <property type="entry name" value="AhpD-like"/>
</dbReference>
<accession>A0A919B2X6</accession>
<reference evidence="2" key="2">
    <citation type="submission" date="2020-09" db="EMBL/GenBank/DDBJ databases">
        <authorList>
            <person name="Sun Q."/>
            <person name="Ohkuma M."/>
        </authorList>
    </citation>
    <scope>NUCLEOTIDE SEQUENCE</scope>
    <source>
        <strain evidence="2">JCM 4059</strain>
    </source>
</reference>
<dbReference type="InterPro" id="IPR004675">
    <property type="entry name" value="AhpD_core"/>
</dbReference>
<dbReference type="GO" id="GO:0051920">
    <property type="term" value="F:peroxiredoxin activity"/>
    <property type="evidence" value="ECO:0007669"/>
    <property type="project" value="InterPro"/>
</dbReference>
<dbReference type="SUPFAM" id="SSF69118">
    <property type="entry name" value="AhpD-like"/>
    <property type="match status" value="1"/>
</dbReference>
<comment type="caution">
    <text evidence="2">The sequence shown here is derived from an EMBL/GenBank/DDBJ whole genome shotgun (WGS) entry which is preliminary data.</text>
</comment>
<dbReference type="Pfam" id="PF02627">
    <property type="entry name" value="CMD"/>
    <property type="match status" value="1"/>
</dbReference>
<dbReference type="Proteomes" id="UP000638313">
    <property type="component" value="Unassembled WGS sequence"/>
</dbReference>